<evidence type="ECO:0000256" key="5">
    <source>
        <dbReference type="ARBA" id="ARBA00022737"/>
    </source>
</evidence>
<keyword evidence="6 11" id="KW-1133">Transmembrane helix</keyword>
<dbReference type="GO" id="GO:0031966">
    <property type="term" value="C:mitochondrial membrane"/>
    <property type="evidence" value="ECO:0007669"/>
    <property type="project" value="UniProtKB-SubCell"/>
</dbReference>
<evidence type="ECO:0000313" key="12">
    <source>
        <dbReference type="EMBL" id="KRX04977.1"/>
    </source>
</evidence>
<gene>
    <name evidence="12" type="ORF">PPERSA_06611</name>
</gene>
<dbReference type="EMBL" id="LDAU01000110">
    <property type="protein sequence ID" value="KRX04977.1"/>
    <property type="molecule type" value="Genomic_DNA"/>
</dbReference>
<feature type="repeat" description="Solcar" evidence="9">
    <location>
        <begin position="114"/>
        <end position="201"/>
    </location>
</feature>
<keyword evidence="7" id="KW-0496">Mitochondrion</keyword>
<evidence type="ECO:0000256" key="11">
    <source>
        <dbReference type="SAM" id="Phobius"/>
    </source>
</evidence>
<feature type="transmembrane region" description="Helical" evidence="11">
    <location>
        <begin position="116"/>
        <end position="137"/>
    </location>
</feature>
<proteinExistence type="inferred from homology"/>
<dbReference type="AlphaFoldDB" id="A0A0V0QS08"/>
<dbReference type="PROSITE" id="PS50920">
    <property type="entry name" value="SOLCAR"/>
    <property type="match status" value="3"/>
</dbReference>
<dbReference type="SUPFAM" id="SSF103506">
    <property type="entry name" value="Mitochondrial carrier"/>
    <property type="match status" value="1"/>
</dbReference>
<evidence type="ECO:0000256" key="2">
    <source>
        <dbReference type="ARBA" id="ARBA00006375"/>
    </source>
</evidence>
<evidence type="ECO:0000256" key="4">
    <source>
        <dbReference type="ARBA" id="ARBA00022692"/>
    </source>
</evidence>
<dbReference type="OMA" id="GVGGMCN"/>
<evidence type="ECO:0000256" key="6">
    <source>
        <dbReference type="ARBA" id="ARBA00022989"/>
    </source>
</evidence>
<keyword evidence="4 9" id="KW-0812">Transmembrane</keyword>
<feature type="repeat" description="Solcar" evidence="9">
    <location>
        <begin position="219"/>
        <end position="302"/>
    </location>
</feature>
<dbReference type="InterPro" id="IPR023395">
    <property type="entry name" value="MCP_dom_sf"/>
</dbReference>
<evidence type="ECO:0000256" key="9">
    <source>
        <dbReference type="PROSITE-ProRule" id="PRU00282"/>
    </source>
</evidence>
<keyword evidence="5" id="KW-0677">Repeat</keyword>
<sequence length="311" mass="35062">MQAEKIQNQSFIYKWRDYISGSVGGVVGVLIGQPFDIVKVRLQASHDHTIKTLDVIKHLVRDEGILAFYKGIAFPLLGAGFMESIRFGVFQNGKYYLQNIYQQNKNVQSIPQNIDYYITLAAAPVAGIVTCFLTSPIEHIRIRIQMQKVVSHKYSNSFDCLKYIYGNYGIRGLYKGLMSCILRDSLGCIAFFGSYDGVQKVLNNMFLNDHQGHVQHEAITKLIQMTAGGVSGAFLWFTIYPIDTVKSKIQADSIKSPKLGSFMQILKSMNVKQMYKGVDACLMRAIPGNAGVFLAFEETKKYINKYYGLKH</sequence>
<protein>
    <submittedName>
        <fullName evidence="12">Mitochondrial carrier domain</fullName>
    </submittedName>
</protein>
<dbReference type="GO" id="GO:0022857">
    <property type="term" value="F:transmembrane transporter activity"/>
    <property type="evidence" value="ECO:0007669"/>
    <property type="project" value="TreeGrafter"/>
</dbReference>
<evidence type="ECO:0000256" key="8">
    <source>
        <dbReference type="ARBA" id="ARBA00023136"/>
    </source>
</evidence>
<name>A0A0V0QS08_PSEPJ</name>
<dbReference type="InterPro" id="IPR050567">
    <property type="entry name" value="Mitochondrial_Carrier"/>
</dbReference>
<evidence type="ECO:0000256" key="7">
    <source>
        <dbReference type="ARBA" id="ARBA00023128"/>
    </source>
</evidence>
<comment type="caution">
    <text evidence="12">The sequence shown here is derived from an EMBL/GenBank/DDBJ whole genome shotgun (WGS) entry which is preliminary data.</text>
</comment>
<dbReference type="Gene3D" id="1.50.40.10">
    <property type="entry name" value="Mitochondrial carrier domain"/>
    <property type="match status" value="1"/>
</dbReference>
<dbReference type="InterPro" id="IPR018108">
    <property type="entry name" value="MCP_transmembrane"/>
</dbReference>
<dbReference type="Pfam" id="PF00153">
    <property type="entry name" value="Mito_carr"/>
    <property type="match status" value="3"/>
</dbReference>
<evidence type="ECO:0000256" key="1">
    <source>
        <dbReference type="ARBA" id="ARBA00004225"/>
    </source>
</evidence>
<accession>A0A0V0QS08</accession>
<evidence type="ECO:0000313" key="13">
    <source>
        <dbReference type="Proteomes" id="UP000054937"/>
    </source>
</evidence>
<dbReference type="PANTHER" id="PTHR45624:SF10">
    <property type="entry name" value="SLC (SOLUTE CARRIER) HOMOLOG"/>
    <property type="match status" value="1"/>
</dbReference>
<comment type="subcellular location">
    <subcellularLocation>
        <location evidence="1">Mitochondrion membrane</location>
        <topology evidence="1">Multi-pass membrane protein</topology>
    </subcellularLocation>
</comment>
<dbReference type="InParanoid" id="A0A0V0QS08"/>
<comment type="similarity">
    <text evidence="2 10">Belongs to the mitochondrial carrier (TC 2.A.29) family.</text>
</comment>
<dbReference type="PANTHER" id="PTHR45624">
    <property type="entry name" value="MITOCHONDRIAL BASIC AMINO ACIDS TRANSPORTER-RELATED"/>
    <property type="match status" value="1"/>
</dbReference>
<organism evidence="12 13">
    <name type="scientific">Pseudocohnilembus persalinus</name>
    <name type="common">Ciliate</name>
    <dbReference type="NCBI Taxonomy" id="266149"/>
    <lineage>
        <taxon>Eukaryota</taxon>
        <taxon>Sar</taxon>
        <taxon>Alveolata</taxon>
        <taxon>Ciliophora</taxon>
        <taxon>Intramacronucleata</taxon>
        <taxon>Oligohymenophorea</taxon>
        <taxon>Scuticociliatia</taxon>
        <taxon>Philasterida</taxon>
        <taxon>Pseudocohnilembidae</taxon>
        <taxon>Pseudocohnilembus</taxon>
    </lineage>
</organism>
<evidence type="ECO:0000256" key="3">
    <source>
        <dbReference type="ARBA" id="ARBA00022448"/>
    </source>
</evidence>
<keyword evidence="8 9" id="KW-0472">Membrane</keyword>
<dbReference type="Proteomes" id="UP000054937">
    <property type="component" value="Unassembled WGS sequence"/>
</dbReference>
<keyword evidence="3 10" id="KW-0813">Transport</keyword>
<feature type="repeat" description="Solcar" evidence="9">
    <location>
        <begin position="12"/>
        <end position="96"/>
    </location>
</feature>
<dbReference type="OrthoDB" id="409586at2759"/>
<keyword evidence="13" id="KW-1185">Reference proteome</keyword>
<evidence type="ECO:0000256" key="10">
    <source>
        <dbReference type="RuleBase" id="RU000488"/>
    </source>
</evidence>
<reference evidence="12 13" key="1">
    <citation type="journal article" date="2015" name="Sci. Rep.">
        <title>Genome of the facultative scuticociliatosis pathogen Pseudocohnilembus persalinus provides insight into its virulence through horizontal gene transfer.</title>
        <authorList>
            <person name="Xiong J."/>
            <person name="Wang G."/>
            <person name="Cheng J."/>
            <person name="Tian M."/>
            <person name="Pan X."/>
            <person name="Warren A."/>
            <person name="Jiang C."/>
            <person name="Yuan D."/>
            <person name="Miao W."/>
        </authorList>
    </citation>
    <scope>NUCLEOTIDE SEQUENCE [LARGE SCALE GENOMIC DNA]</scope>
    <source>
        <strain evidence="12">36N120E</strain>
    </source>
</reference>